<feature type="repeat" description="PPR" evidence="3">
    <location>
        <begin position="146"/>
        <end position="180"/>
    </location>
</feature>
<evidence type="ECO:0000256" key="4">
    <source>
        <dbReference type="SAM" id="MobiDB-lite"/>
    </source>
</evidence>
<dbReference type="EMBL" id="SZYD01000001">
    <property type="protein sequence ID" value="KAD7479757.1"/>
    <property type="molecule type" value="Genomic_DNA"/>
</dbReference>
<dbReference type="GO" id="GO:0003729">
    <property type="term" value="F:mRNA binding"/>
    <property type="evidence" value="ECO:0007669"/>
    <property type="project" value="TreeGrafter"/>
</dbReference>
<sequence length="1314" mass="149501">MPDFLISTSGSVSSFKPLSANYENNGTHEFSVNSKGNNGIPIVNNDVVRDSLECREGVCENAYMNQDLEVRTTLCAEKDVSPIVHKATQILRGGESEALIEKRLDKMSAEFDSDVVDKVLKRCFKVPDLAVMFFNWIKIKNGSFVTTATYNIMIYILGESKNFELVEELSKEMEKNSCKKDIKTWTILISQYGKANAIGKVLYLFEDMKKSGVEPDLAVYKVMLHALCTSKKSDIAMEFYKEMVSKQMEPDKVSYKLLLHCLAHSGDTNAINLIADDMIKISQIPEQEVYTCMLKSFCISGGITEALQVIKDMKNKDIAMEPEHFEMLVKGMSRAGRITDALEIIDILKRKDVIDNQIYEIVINGYLRRNEISKALELFHYLKDSGQMLTVSTYTELMQHFFRIKEFKKGFDMYNMMLETGAEPDSVAITAVIAGYIQQNCVSEAWETVKNMEKKGMELTSRCYMVFIKELCKISRYDEAINVLDHMKAINTGIPDNIFNWITSHMDKKGEFEKIQEVIKIKITSSNKDGITLDSSSVQVQPKNETTLDSVETRAPVKFFTDHDLHILCKIVSSSMTWCSKEESLQKCDIYVTPGLVVEVMRKCSLHGGAALQFFSWVGKKDGYRHTAETYNMAMKIAGKGKDFKHMRSLFNEMIRKDLLVSSDTLTIMILQYGRIGLTEIALKIFTEMKDRGCCPNSSTYKSLIISLCGKKGRKVNEAIEVFAEMIHAGFIPDKELIEIYLECLCEVNNLLEAKKCVKILCTLGFSTPLAYSLYIRSLCRAGNVEEALVMINEVGEKDQNTLNGYVYGSLIHVLLRKRRLQDALEKIESMKHVSIFPTVHVYTSLIVYFFKERQISKALDVFEKMKQDGCEPTIITYSSLIRGYMSNGKITDAWNVFHKMKNEGPLPDFKTYSMFISCLCKEGKSEEGMQLLSDMLNVGFAPSTVNFRDVYYGLNREGKHNLAQTVLRRKWDFRNLTVEAEPLNFEIARTKAANPLQICIEKYRSHAESLPPVMKEKLKTECTEAEQWLRNIISEKHLSPYTLTTYVDHAMHAFERSEPPFQRHEEPVDSYKGAQHMDKQDQQNQPADSDQREQPTDMNQVNQFQTDNPYESQRFFHNILPNPLAYLTVVVVVVNDGVADGGGAGSAPLTAVQLLWVNMIMDTLGALALATEPPTDELMERLPVGRKENFITNVMWRNIMGQSLYQFVVIWYLQTQGKSVFCLDNSDSDLVLNTLIFNSFVFCQVFNEISSREMEKIDVFKRMLKNYVFLGVLTCTVIFQIISIEFFGTFANTSPDVCKCHASFSTTSPCPIL</sequence>
<evidence type="ECO:0000313" key="8">
    <source>
        <dbReference type="EMBL" id="KAD7479757.1"/>
    </source>
</evidence>
<dbReference type="InterPro" id="IPR051114">
    <property type="entry name" value="Mito_RNA_Proc_CCM1"/>
</dbReference>
<feature type="domain" description="Pentatricopeptide repeat-containing protein-mitochondrial" evidence="7">
    <location>
        <begin position="275"/>
        <end position="380"/>
    </location>
</feature>
<dbReference type="NCBIfam" id="TIGR00756">
    <property type="entry name" value="PPR"/>
    <property type="match status" value="11"/>
</dbReference>
<dbReference type="Proteomes" id="UP000326396">
    <property type="component" value="Linkage Group LG1"/>
</dbReference>
<name>A0A5N6Q7J4_9ASTR</name>
<dbReference type="InterPro" id="IPR002885">
    <property type="entry name" value="PPR_rpt"/>
</dbReference>
<dbReference type="SUPFAM" id="SSF81665">
    <property type="entry name" value="Calcium ATPase, transmembrane domain M"/>
    <property type="match status" value="1"/>
</dbReference>
<evidence type="ECO:0000256" key="5">
    <source>
        <dbReference type="SAM" id="Phobius"/>
    </source>
</evidence>
<dbReference type="InterPro" id="IPR023298">
    <property type="entry name" value="ATPase_P-typ_TM_dom_sf"/>
</dbReference>
<feature type="repeat" description="PPR" evidence="3">
    <location>
        <begin position="804"/>
        <end position="838"/>
    </location>
</feature>
<feature type="repeat" description="PPR" evidence="3">
    <location>
        <begin position="216"/>
        <end position="250"/>
    </location>
</feature>
<dbReference type="Pfam" id="PF12854">
    <property type="entry name" value="PPR_1"/>
    <property type="match status" value="1"/>
</dbReference>
<accession>A0A5N6Q7J4</accession>
<feature type="repeat" description="PPR" evidence="3">
    <location>
        <begin position="355"/>
        <end position="389"/>
    </location>
</feature>
<dbReference type="InterPro" id="IPR057027">
    <property type="entry name" value="TPR_mt"/>
</dbReference>
<feature type="repeat" description="PPR" evidence="3">
    <location>
        <begin position="839"/>
        <end position="873"/>
    </location>
</feature>
<comment type="similarity">
    <text evidence="1">Belongs to the PPR family. P subfamily.</text>
</comment>
<dbReference type="PANTHER" id="PTHR47934:SF5">
    <property type="entry name" value="PENTACOTRIPEPTIDE-REPEAT REGION OF PRORP DOMAIN-CONTAINING PROTEIN"/>
    <property type="match status" value="1"/>
</dbReference>
<dbReference type="GO" id="GO:0005739">
    <property type="term" value="C:mitochondrion"/>
    <property type="evidence" value="ECO:0007669"/>
    <property type="project" value="TreeGrafter"/>
</dbReference>
<reference evidence="8 9" key="1">
    <citation type="submission" date="2019-05" db="EMBL/GenBank/DDBJ databases">
        <title>Mikania micrantha, genome provides insights into the molecular mechanism of rapid growth.</title>
        <authorList>
            <person name="Liu B."/>
        </authorList>
    </citation>
    <scope>NUCLEOTIDE SEQUENCE [LARGE SCALE GENOMIC DNA]</scope>
    <source>
        <strain evidence="8">NLD-2019</strain>
        <tissue evidence="8">Leaf</tissue>
    </source>
</reference>
<gene>
    <name evidence="8" type="ORF">E3N88_02893</name>
</gene>
<evidence type="ECO:0000256" key="3">
    <source>
        <dbReference type="PROSITE-ProRule" id="PRU00708"/>
    </source>
</evidence>
<dbReference type="Pfam" id="PF00689">
    <property type="entry name" value="Cation_ATPase_C"/>
    <property type="match status" value="1"/>
</dbReference>
<evidence type="ECO:0000256" key="1">
    <source>
        <dbReference type="ARBA" id="ARBA00007626"/>
    </source>
</evidence>
<feature type="repeat" description="PPR" evidence="3">
    <location>
        <begin position="662"/>
        <end position="696"/>
    </location>
</feature>
<dbReference type="InterPro" id="IPR006068">
    <property type="entry name" value="ATPase_P-typ_cation-transptr_C"/>
</dbReference>
<dbReference type="GO" id="GO:0006396">
    <property type="term" value="P:RNA processing"/>
    <property type="evidence" value="ECO:0007669"/>
    <property type="project" value="TreeGrafter"/>
</dbReference>
<feature type="repeat" description="PPR" evidence="3">
    <location>
        <begin position="909"/>
        <end position="943"/>
    </location>
</feature>
<feature type="repeat" description="PPR" evidence="3">
    <location>
        <begin position="286"/>
        <end position="320"/>
    </location>
</feature>
<dbReference type="InterPro" id="IPR011990">
    <property type="entry name" value="TPR-like_helical_dom_sf"/>
</dbReference>
<keyword evidence="9" id="KW-1185">Reference proteome</keyword>
<dbReference type="Pfam" id="PF23276">
    <property type="entry name" value="TPR_24"/>
    <property type="match status" value="1"/>
</dbReference>
<dbReference type="Gene3D" id="1.25.40.10">
    <property type="entry name" value="Tetratricopeptide repeat domain"/>
    <property type="match status" value="6"/>
</dbReference>
<comment type="caution">
    <text evidence="8">The sequence shown here is derived from an EMBL/GenBank/DDBJ whole genome shotgun (WGS) entry which is preliminary data.</text>
</comment>
<evidence type="ECO:0000259" key="7">
    <source>
        <dbReference type="Pfam" id="PF23276"/>
    </source>
</evidence>
<keyword evidence="5" id="KW-1133">Transmembrane helix</keyword>
<feature type="repeat" description="PPR" evidence="3">
    <location>
        <begin position="697"/>
        <end position="733"/>
    </location>
</feature>
<keyword evidence="2" id="KW-0677">Repeat</keyword>
<feature type="domain" description="Cation-transporting P-type ATPase C-terminal" evidence="6">
    <location>
        <begin position="1148"/>
        <end position="1296"/>
    </location>
</feature>
<organism evidence="8 9">
    <name type="scientific">Mikania micrantha</name>
    <name type="common">bitter vine</name>
    <dbReference type="NCBI Taxonomy" id="192012"/>
    <lineage>
        <taxon>Eukaryota</taxon>
        <taxon>Viridiplantae</taxon>
        <taxon>Streptophyta</taxon>
        <taxon>Embryophyta</taxon>
        <taxon>Tracheophyta</taxon>
        <taxon>Spermatophyta</taxon>
        <taxon>Magnoliopsida</taxon>
        <taxon>eudicotyledons</taxon>
        <taxon>Gunneridae</taxon>
        <taxon>Pentapetalae</taxon>
        <taxon>asterids</taxon>
        <taxon>campanulids</taxon>
        <taxon>Asterales</taxon>
        <taxon>Asteraceae</taxon>
        <taxon>Asteroideae</taxon>
        <taxon>Heliantheae alliance</taxon>
        <taxon>Eupatorieae</taxon>
        <taxon>Mikania</taxon>
    </lineage>
</organism>
<keyword evidence="5" id="KW-0472">Membrane</keyword>
<feature type="repeat" description="PPR" evidence="3">
    <location>
        <begin position="874"/>
        <end position="908"/>
    </location>
</feature>
<feature type="repeat" description="PPR" evidence="3">
    <location>
        <begin position="425"/>
        <end position="459"/>
    </location>
</feature>
<dbReference type="Pfam" id="PF01535">
    <property type="entry name" value="PPR"/>
    <property type="match status" value="4"/>
</dbReference>
<protein>
    <submittedName>
        <fullName evidence="8">Uncharacterized protein</fullName>
    </submittedName>
</protein>
<evidence type="ECO:0000256" key="2">
    <source>
        <dbReference type="ARBA" id="ARBA00022737"/>
    </source>
</evidence>
<dbReference type="PROSITE" id="PS51375">
    <property type="entry name" value="PPR"/>
    <property type="match status" value="13"/>
</dbReference>
<dbReference type="Pfam" id="PF13041">
    <property type="entry name" value="PPR_2"/>
    <property type="match status" value="4"/>
</dbReference>
<dbReference type="Gene3D" id="1.20.1110.10">
    <property type="entry name" value="Calcium-transporting ATPase, transmembrane domain"/>
    <property type="match status" value="1"/>
</dbReference>
<dbReference type="GO" id="GO:0007005">
    <property type="term" value="P:mitochondrion organization"/>
    <property type="evidence" value="ECO:0007669"/>
    <property type="project" value="TreeGrafter"/>
</dbReference>
<dbReference type="PANTHER" id="PTHR47934">
    <property type="entry name" value="PENTATRICOPEPTIDE REPEAT-CONTAINING PROTEIN PET309, MITOCHONDRIAL"/>
    <property type="match status" value="1"/>
</dbReference>
<feature type="repeat" description="PPR" evidence="3">
    <location>
        <begin position="390"/>
        <end position="424"/>
    </location>
</feature>
<evidence type="ECO:0000313" key="9">
    <source>
        <dbReference type="Proteomes" id="UP000326396"/>
    </source>
</evidence>
<feature type="repeat" description="PPR" evidence="3">
    <location>
        <begin position="181"/>
        <end position="215"/>
    </location>
</feature>
<keyword evidence="5" id="KW-0812">Transmembrane</keyword>
<feature type="region of interest" description="Disordered" evidence="4">
    <location>
        <begin position="1058"/>
        <end position="1098"/>
    </location>
</feature>
<feature type="transmembrane region" description="Helical" evidence="5">
    <location>
        <begin position="1268"/>
        <end position="1292"/>
    </location>
</feature>
<feature type="compositionally biased region" description="Basic and acidic residues" evidence="4">
    <location>
        <begin position="1058"/>
        <end position="1082"/>
    </location>
</feature>
<proteinExistence type="inferred from homology"/>
<dbReference type="OrthoDB" id="185373at2759"/>
<evidence type="ECO:0000259" key="6">
    <source>
        <dbReference type="Pfam" id="PF00689"/>
    </source>
</evidence>